<reference evidence="1" key="1">
    <citation type="submission" date="2014-09" db="EMBL/GenBank/DDBJ databases">
        <authorList>
            <person name="Magalhaes I.L.F."/>
            <person name="Oliveira U."/>
            <person name="Santos F.R."/>
            <person name="Vidigal T.H.D.A."/>
            <person name="Brescovit A.D."/>
            <person name="Santos A.J."/>
        </authorList>
    </citation>
    <scope>NUCLEOTIDE SEQUENCE</scope>
    <source>
        <tissue evidence="1">Shoot tissue taken approximately 20 cm above the soil surface</tissue>
    </source>
</reference>
<reference evidence="1" key="2">
    <citation type="journal article" date="2015" name="Data Brief">
        <title>Shoot transcriptome of the giant reed, Arundo donax.</title>
        <authorList>
            <person name="Barrero R.A."/>
            <person name="Guerrero F.D."/>
            <person name="Moolhuijzen P."/>
            <person name="Goolsby J.A."/>
            <person name="Tidwell J."/>
            <person name="Bellgard S.E."/>
            <person name="Bellgard M.I."/>
        </authorList>
    </citation>
    <scope>NUCLEOTIDE SEQUENCE</scope>
    <source>
        <tissue evidence="1">Shoot tissue taken approximately 20 cm above the soil surface</tissue>
    </source>
</reference>
<protein>
    <submittedName>
        <fullName evidence="1">Uncharacterized protein</fullName>
    </submittedName>
</protein>
<evidence type="ECO:0000313" key="1">
    <source>
        <dbReference type="EMBL" id="JAE01328.1"/>
    </source>
</evidence>
<dbReference type="AlphaFoldDB" id="A0A0A9EZ61"/>
<sequence length="103" mass="12252">MKHPDNPNKAKNNNAPVKKREVVSQFMRRDMQLLAALRQYELKQFVTSSGHKCLTLLTFYGLQCVTLTISFYYNIVIKYLINIYYYECIFQDKSIHITFMFPN</sequence>
<accession>A0A0A9EZ61</accession>
<organism evidence="1">
    <name type="scientific">Arundo donax</name>
    <name type="common">Giant reed</name>
    <name type="synonym">Donax arundinaceus</name>
    <dbReference type="NCBI Taxonomy" id="35708"/>
    <lineage>
        <taxon>Eukaryota</taxon>
        <taxon>Viridiplantae</taxon>
        <taxon>Streptophyta</taxon>
        <taxon>Embryophyta</taxon>
        <taxon>Tracheophyta</taxon>
        <taxon>Spermatophyta</taxon>
        <taxon>Magnoliopsida</taxon>
        <taxon>Liliopsida</taxon>
        <taxon>Poales</taxon>
        <taxon>Poaceae</taxon>
        <taxon>PACMAD clade</taxon>
        <taxon>Arundinoideae</taxon>
        <taxon>Arundineae</taxon>
        <taxon>Arundo</taxon>
    </lineage>
</organism>
<name>A0A0A9EZ61_ARUDO</name>
<proteinExistence type="predicted"/>
<dbReference type="EMBL" id="GBRH01196568">
    <property type="protein sequence ID" value="JAE01328.1"/>
    <property type="molecule type" value="Transcribed_RNA"/>
</dbReference>